<comment type="caution">
    <text evidence="2">The sequence shown here is derived from an EMBL/GenBank/DDBJ whole genome shotgun (WGS) entry which is preliminary data.</text>
</comment>
<dbReference type="PANTHER" id="PTHR37984">
    <property type="entry name" value="PROTEIN CBG26694"/>
    <property type="match status" value="1"/>
</dbReference>
<dbReference type="GO" id="GO:0015074">
    <property type="term" value="P:DNA integration"/>
    <property type="evidence" value="ECO:0007669"/>
    <property type="project" value="InterPro"/>
</dbReference>
<reference evidence="2" key="1">
    <citation type="submission" date="2021-02" db="EMBL/GenBank/DDBJ databases">
        <authorList>
            <person name="Nowell W R."/>
        </authorList>
    </citation>
    <scope>NUCLEOTIDE SEQUENCE</scope>
</reference>
<evidence type="ECO:0000313" key="2">
    <source>
        <dbReference type="EMBL" id="CAF1493379.1"/>
    </source>
</evidence>
<dbReference type="Gene3D" id="3.30.420.10">
    <property type="entry name" value="Ribonuclease H-like superfamily/Ribonuclease H"/>
    <property type="match status" value="1"/>
</dbReference>
<name>A0A815SR46_9BILA</name>
<dbReference type="EMBL" id="CAJNOQ010021899">
    <property type="protein sequence ID" value="CAF1493379.1"/>
    <property type="molecule type" value="Genomic_DNA"/>
</dbReference>
<protein>
    <recommendedName>
        <fullName evidence="1">Integrase catalytic domain-containing protein</fullName>
    </recommendedName>
</protein>
<keyword evidence="4" id="KW-1185">Reference proteome</keyword>
<dbReference type="EMBL" id="CAJOBC010087395">
    <property type="protein sequence ID" value="CAF4356166.1"/>
    <property type="molecule type" value="Genomic_DNA"/>
</dbReference>
<proteinExistence type="predicted"/>
<accession>A0A815SR46</accession>
<dbReference type="PANTHER" id="PTHR37984:SF5">
    <property type="entry name" value="PROTEIN NYNRIN-LIKE"/>
    <property type="match status" value="1"/>
</dbReference>
<gene>
    <name evidence="2" type="ORF">GPM918_LOCUS36360</name>
    <name evidence="3" type="ORF">SRO942_LOCUS37093</name>
</gene>
<dbReference type="InterPro" id="IPR012337">
    <property type="entry name" value="RNaseH-like_sf"/>
</dbReference>
<sequence>MRTRPDVVSSDTVSLWILNCIDRFSKFSWAFPFLNKSANEVVLRLKGLFYVFGPPRLLHSDNGREFVASVIDGLKVLFPSMCFVRGRRRHPQSQGCVERANGVLTGALGKSMAAEDSVHWSEGLLPVVYGINTRVSSVTKSTPYEVLFGQKPRSDVEFWRVVKKNNILDEDDLPGNVEEIYETPDEKATLDLLDLDDELDTPDVNDANEKDTSISAGPVNVDTTASLAMLLTSSVTDLDDCTTLVNLITLDSPKSPSRPIQDLFVVVDVPDTDMKTTQTYDLLNELIALCDSVETTSQMTLSTPSEACNVSVASTINSIHSSSQLPRHDLIRKKATENYVATANKKRKLYDDHLTTLAESLKLGDCVRIKIHEVDRTNTDPKILPCLIVWKEKNVFKIVCQFGKLDQGFGVESLIPMQAACPVELKSLKLDELKDISLIEASKLFVRGSVNGATCDCKSLCATKHCPCKKANVKCSTKCHSKKGDCKNKE</sequence>
<evidence type="ECO:0000313" key="4">
    <source>
        <dbReference type="Proteomes" id="UP000663829"/>
    </source>
</evidence>
<dbReference type="AlphaFoldDB" id="A0A815SR46"/>
<evidence type="ECO:0000313" key="3">
    <source>
        <dbReference type="EMBL" id="CAF4356166.1"/>
    </source>
</evidence>
<dbReference type="InterPro" id="IPR001584">
    <property type="entry name" value="Integrase_cat-core"/>
</dbReference>
<dbReference type="Proteomes" id="UP000663829">
    <property type="component" value="Unassembled WGS sequence"/>
</dbReference>
<evidence type="ECO:0000259" key="1">
    <source>
        <dbReference type="PROSITE" id="PS50994"/>
    </source>
</evidence>
<organism evidence="2 4">
    <name type="scientific">Didymodactylos carnosus</name>
    <dbReference type="NCBI Taxonomy" id="1234261"/>
    <lineage>
        <taxon>Eukaryota</taxon>
        <taxon>Metazoa</taxon>
        <taxon>Spiralia</taxon>
        <taxon>Gnathifera</taxon>
        <taxon>Rotifera</taxon>
        <taxon>Eurotatoria</taxon>
        <taxon>Bdelloidea</taxon>
        <taxon>Philodinida</taxon>
        <taxon>Philodinidae</taxon>
        <taxon>Didymodactylos</taxon>
    </lineage>
</organism>
<dbReference type="InterPro" id="IPR050951">
    <property type="entry name" value="Retrovirus_Pol_polyprotein"/>
</dbReference>
<dbReference type="PROSITE" id="PS50994">
    <property type="entry name" value="INTEGRASE"/>
    <property type="match status" value="1"/>
</dbReference>
<dbReference type="InterPro" id="IPR036397">
    <property type="entry name" value="RNaseH_sf"/>
</dbReference>
<dbReference type="OrthoDB" id="775972at2759"/>
<dbReference type="SUPFAM" id="SSF53098">
    <property type="entry name" value="Ribonuclease H-like"/>
    <property type="match status" value="1"/>
</dbReference>
<dbReference type="Proteomes" id="UP000681722">
    <property type="component" value="Unassembled WGS sequence"/>
</dbReference>
<dbReference type="GO" id="GO:0003676">
    <property type="term" value="F:nucleic acid binding"/>
    <property type="evidence" value="ECO:0007669"/>
    <property type="project" value="InterPro"/>
</dbReference>
<feature type="domain" description="Integrase catalytic" evidence="1">
    <location>
        <begin position="1"/>
        <end position="151"/>
    </location>
</feature>